<dbReference type="KEGG" id="vih:AB0763_17130"/>
<dbReference type="Pfam" id="PF13518">
    <property type="entry name" value="HTH_28"/>
    <property type="match status" value="1"/>
</dbReference>
<reference evidence="7" key="1">
    <citation type="submission" date="2024-07" db="EMBL/GenBank/DDBJ databases">
        <title>Genome Analysis of a Potential Novel Vibrio Species Secreting pH- and Thermo-stable Alginate Lyase and its Application in Producing Alginate Oligosaccharides.</title>
        <authorList>
            <person name="Huang H."/>
            <person name="Bao K."/>
        </authorList>
    </citation>
    <scope>NUCLEOTIDE SEQUENCE</scope>
    <source>
        <strain evidence="7">HB236076</strain>
        <plasmid evidence="7">p-HB236076</plasmid>
    </source>
</reference>
<keyword evidence="7" id="KW-0614">Plasmid</keyword>
<accession>A0AB39HK15</accession>
<dbReference type="GO" id="GO:0030246">
    <property type="term" value="F:carbohydrate binding"/>
    <property type="evidence" value="ECO:0007669"/>
    <property type="project" value="InterPro"/>
</dbReference>
<dbReference type="Gene3D" id="1.10.10.10">
    <property type="entry name" value="Winged helix-like DNA-binding domain superfamily/Winged helix DNA-binding domain"/>
    <property type="match status" value="1"/>
</dbReference>
<evidence type="ECO:0000259" key="5">
    <source>
        <dbReference type="Pfam" id="PF04198"/>
    </source>
</evidence>
<keyword evidence="3" id="KW-0238">DNA-binding</keyword>
<evidence type="ECO:0000256" key="2">
    <source>
        <dbReference type="ARBA" id="ARBA00023015"/>
    </source>
</evidence>
<dbReference type="InterPro" id="IPR007324">
    <property type="entry name" value="Sugar-bd_dom_put"/>
</dbReference>
<evidence type="ECO:0000256" key="4">
    <source>
        <dbReference type="ARBA" id="ARBA00023163"/>
    </source>
</evidence>
<dbReference type="PANTHER" id="PTHR34294">
    <property type="entry name" value="TRANSCRIPTIONAL REGULATOR-RELATED"/>
    <property type="match status" value="1"/>
</dbReference>
<dbReference type="PANTHER" id="PTHR34294:SF12">
    <property type="entry name" value="SUGAR-BINDING TRANSCRIPTIONAL REGULATOR"/>
    <property type="match status" value="1"/>
</dbReference>
<geneLocation type="plasmid" evidence="7">
    <name>p-HB236076</name>
</geneLocation>
<name>A0AB39HK15_9VIBR</name>
<dbReference type="GO" id="GO:0003677">
    <property type="term" value="F:DNA binding"/>
    <property type="evidence" value="ECO:0007669"/>
    <property type="project" value="UniProtKB-KW"/>
</dbReference>
<protein>
    <submittedName>
        <fullName evidence="7">Sugar-binding transcriptional regulator</fullName>
    </submittedName>
</protein>
<dbReference type="InterPro" id="IPR055247">
    <property type="entry name" value="InsJ-like_HTH"/>
</dbReference>
<proteinExistence type="inferred from homology"/>
<evidence type="ECO:0000256" key="1">
    <source>
        <dbReference type="ARBA" id="ARBA00010466"/>
    </source>
</evidence>
<dbReference type="SUPFAM" id="SSF46689">
    <property type="entry name" value="Homeodomain-like"/>
    <property type="match status" value="1"/>
</dbReference>
<dbReference type="InterPro" id="IPR051054">
    <property type="entry name" value="SorC_transcr_regulators"/>
</dbReference>
<evidence type="ECO:0000313" key="7">
    <source>
        <dbReference type="EMBL" id="XDK26748.1"/>
    </source>
</evidence>
<dbReference type="InterPro" id="IPR009057">
    <property type="entry name" value="Homeodomain-like_sf"/>
</dbReference>
<dbReference type="RefSeq" id="WP_306099661.1">
    <property type="nucleotide sequence ID" value="NZ_CP162602.1"/>
</dbReference>
<keyword evidence="2" id="KW-0805">Transcription regulation</keyword>
<feature type="domain" description="Insertion element IS150 protein InsJ-like helix-turn-helix" evidence="6">
    <location>
        <begin position="17"/>
        <end position="53"/>
    </location>
</feature>
<dbReference type="InterPro" id="IPR037171">
    <property type="entry name" value="NagB/RpiA_transferase-like"/>
</dbReference>
<dbReference type="InterPro" id="IPR036388">
    <property type="entry name" value="WH-like_DNA-bd_sf"/>
</dbReference>
<sequence>MSESTFDQQTDLLTAIAVAYYQQGATQEEISKKYHLSRAKVGRLLKQAREEGIVEITVKYHPVFSAQIEQRLIERFGIKRALIALDQPNDELQRQQVAGLVSNYLSSQLKTGMVVSVGQGRNVSAVAHHTGVIDPRDCKFVCSIGGIHPRGGMFNADHICRQLAKKYGGSSETLYAPAYAQTREQKFAFMQNVTVKQTLDLARKADVALVGIGDMSENSYMVDLGWFTAEEVVSSRVEHGVVGDFAGYDFFDIHGQIRDTVMNDRVIGLGIEDFRSVSETIAIAAENNKPLALLGGLRTGAIDVLATSVSNALTVLNLDQQMGQLTLPQGQGVDSVKPLD</sequence>
<organism evidence="7">
    <name type="scientific">Vibrio sp. HB236076</name>
    <dbReference type="NCBI Taxonomy" id="3232307"/>
    <lineage>
        <taxon>Bacteria</taxon>
        <taxon>Pseudomonadati</taxon>
        <taxon>Pseudomonadota</taxon>
        <taxon>Gammaproteobacteria</taxon>
        <taxon>Vibrionales</taxon>
        <taxon>Vibrionaceae</taxon>
        <taxon>Vibrio</taxon>
    </lineage>
</organism>
<evidence type="ECO:0000256" key="3">
    <source>
        <dbReference type="ARBA" id="ARBA00023125"/>
    </source>
</evidence>
<dbReference type="Pfam" id="PF04198">
    <property type="entry name" value="Sugar-bind"/>
    <property type="match status" value="1"/>
</dbReference>
<dbReference type="EMBL" id="CP162602">
    <property type="protein sequence ID" value="XDK26748.1"/>
    <property type="molecule type" value="Genomic_DNA"/>
</dbReference>
<comment type="similarity">
    <text evidence="1">Belongs to the SorC transcriptional regulatory family.</text>
</comment>
<keyword evidence="4" id="KW-0804">Transcription</keyword>
<feature type="domain" description="Sugar-binding" evidence="5">
    <location>
        <begin position="62"/>
        <end position="317"/>
    </location>
</feature>
<evidence type="ECO:0000259" key="6">
    <source>
        <dbReference type="Pfam" id="PF13518"/>
    </source>
</evidence>
<dbReference type="SUPFAM" id="SSF100950">
    <property type="entry name" value="NagB/RpiA/CoA transferase-like"/>
    <property type="match status" value="1"/>
</dbReference>
<dbReference type="Gene3D" id="3.40.50.1360">
    <property type="match status" value="1"/>
</dbReference>
<dbReference type="AlphaFoldDB" id="A0AB39HK15"/>
<gene>
    <name evidence="7" type="ORF">AB0763_17130</name>
</gene>